<dbReference type="PANTHER" id="PTHR43639:SF1">
    <property type="entry name" value="SHORT-CHAIN DEHYDROGENASE_REDUCTASE FAMILY PROTEIN"/>
    <property type="match status" value="1"/>
</dbReference>
<dbReference type="RefSeq" id="WP_131988542.1">
    <property type="nucleotide sequence ID" value="NZ_SMKL01000109.1"/>
</dbReference>
<evidence type="ECO:0000313" key="3">
    <source>
        <dbReference type="EMBL" id="TDC46094.1"/>
    </source>
</evidence>
<dbReference type="SUPFAM" id="SSF51735">
    <property type="entry name" value="NAD(P)-binding Rossmann-fold domains"/>
    <property type="match status" value="1"/>
</dbReference>
<sequence length="252" mass="26021">MSTPRTRTGLDGRVAMVIGGSRGIGAAVVRRLAEDGADVAFTYLSDTVSAEKVVATVEEAGRRALALRVDSADAAALTAAVDTVAGRFGRLDILVNNAARYSVGPIDQFEVDEFDRTIAVNVRAPFVASTAAARHMTGGGSIVTIGSLVAERTVFPGYGLYSMSKTALTGLTKGLARDLGGRGIRANLVHPGPTDTDLSPADGLYADVVRSHTALGRFADPDEIAATVAHLAGDDARYITGTSVLVDGGFTV</sequence>
<evidence type="ECO:0000313" key="4">
    <source>
        <dbReference type="Proteomes" id="UP000295621"/>
    </source>
</evidence>
<keyword evidence="2" id="KW-0560">Oxidoreductase</keyword>
<dbReference type="Proteomes" id="UP000295621">
    <property type="component" value="Unassembled WGS sequence"/>
</dbReference>
<name>A0A4R4RAE8_9ACTN</name>
<dbReference type="AlphaFoldDB" id="A0A4R4RAE8"/>
<dbReference type="EMBL" id="SMKL01000109">
    <property type="protein sequence ID" value="TDC46094.1"/>
    <property type="molecule type" value="Genomic_DNA"/>
</dbReference>
<evidence type="ECO:0000256" key="2">
    <source>
        <dbReference type="ARBA" id="ARBA00023002"/>
    </source>
</evidence>
<dbReference type="PRINTS" id="PR00080">
    <property type="entry name" value="SDRFAMILY"/>
</dbReference>
<dbReference type="InterPro" id="IPR036291">
    <property type="entry name" value="NAD(P)-bd_dom_sf"/>
</dbReference>
<dbReference type="InterPro" id="IPR002347">
    <property type="entry name" value="SDR_fam"/>
</dbReference>
<protein>
    <submittedName>
        <fullName evidence="3">SDR family oxidoreductase</fullName>
    </submittedName>
</protein>
<dbReference type="InterPro" id="IPR020904">
    <property type="entry name" value="Sc_DH/Rdtase_CS"/>
</dbReference>
<comment type="caution">
    <text evidence="3">The sequence shown here is derived from an EMBL/GenBank/DDBJ whole genome shotgun (WGS) entry which is preliminary data.</text>
</comment>
<comment type="similarity">
    <text evidence="1">Belongs to the short-chain dehydrogenases/reductases (SDR) family.</text>
</comment>
<proteinExistence type="inferred from homology"/>
<gene>
    <name evidence="3" type="ORF">E1212_27670</name>
</gene>
<dbReference type="PROSITE" id="PS00061">
    <property type="entry name" value="ADH_SHORT"/>
    <property type="match status" value="1"/>
</dbReference>
<dbReference type="Gene3D" id="3.40.50.720">
    <property type="entry name" value="NAD(P)-binding Rossmann-like Domain"/>
    <property type="match status" value="1"/>
</dbReference>
<keyword evidence="4" id="KW-1185">Reference proteome</keyword>
<dbReference type="FunFam" id="3.40.50.720:FF:000084">
    <property type="entry name" value="Short-chain dehydrogenase reductase"/>
    <property type="match status" value="1"/>
</dbReference>
<dbReference type="GO" id="GO:0016491">
    <property type="term" value="F:oxidoreductase activity"/>
    <property type="evidence" value="ECO:0007669"/>
    <property type="project" value="UniProtKB-KW"/>
</dbReference>
<dbReference type="Pfam" id="PF13561">
    <property type="entry name" value="adh_short_C2"/>
    <property type="match status" value="1"/>
</dbReference>
<accession>A0A4R4RAE8</accession>
<dbReference type="OrthoDB" id="154414at2"/>
<organism evidence="3 4">
    <name type="scientific">Jiangella ureilytica</name>
    <dbReference type="NCBI Taxonomy" id="2530374"/>
    <lineage>
        <taxon>Bacteria</taxon>
        <taxon>Bacillati</taxon>
        <taxon>Actinomycetota</taxon>
        <taxon>Actinomycetes</taxon>
        <taxon>Jiangellales</taxon>
        <taxon>Jiangellaceae</taxon>
        <taxon>Jiangella</taxon>
    </lineage>
</organism>
<evidence type="ECO:0000256" key="1">
    <source>
        <dbReference type="ARBA" id="ARBA00006484"/>
    </source>
</evidence>
<dbReference type="PANTHER" id="PTHR43639">
    <property type="entry name" value="OXIDOREDUCTASE, SHORT-CHAIN DEHYDROGENASE/REDUCTASE FAMILY (AFU_ORTHOLOGUE AFUA_5G02870)"/>
    <property type="match status" value="1"/>
</dbReference>
<reference evidence="3 4" key="1">
    <citation type="submission" date="2019-02" db="EMBL/GenBank/DDBJ databases">
        <title>Draft genome sequences of novel Actinobacteria.</title>
        <authorList>
            <person name="Sahin N."/>
            <person name="Ay H."/>
            <person name="Saygin H."/>
        </authorList>
    </citation>
    <scope>NUCLEOTIDE SEQUENCE [LARGE SCALE GENOMIC DNA]</scope>
    <source>
        <strain evidence="3 4">KC603</strain>
    </source>
</reference>
<dbReference type="PRINTS" id="PR00081">
    <property type="entry name" value="GDHRDH"/>
</dbReference>